<dbReference type="AlphaFoldDB" id="A0A6J6BD33"/>
<gene>
    <name evidence="1" type="ORF">UFOPK1380_00794</name>
</gene>
<protein>
    <submittedName>
        <fullName evidence="1">Unannotated protein</fullName>
    </submittedName>
</protein>
<reference evidence="1" key="1">
    <citation type="submission" date="2020-05" db="EMBL/GenBank/DDBJ databases">
        <authorList>
            <person name="Chiriac C."/>
            <person name="Salcher M."/>
            <person name="Ghai R."/>
            <person name="Kavagutti S V."/>
        </authorList>
    </citation>
    <scope>NUCLEOTIDE SEQUENCE</scope>
</reference>
<proteinExistence type="predicted"/>
<name>A0A6J6BD33_9ZZZZ</name>
<organism evidence="1">
    <name type="scientific">freshwater metagenome</name>
    <dbReference type="NCBI Taxonomy" id="449393"/>
    <lineage>
        <taxon>unclassified sequences</taxon>
        <taxon>metagenomes</taxon>
        <taxon>ecological metagenomes</taxon>
    </lineage>
</organism>
<sequence>MTKTLILLAALVLILAWYLSFLASRLDRLHHRVETSWEHLDALLQRRAAVALEIAHFSDIDPATSLVLTASAYQAREASILDRSESESSLSEVLKLFLGAGEEEILNPELSRELREITEKIRFGITTHLEAVNTARNVRNKFAVKLFRLAGHAPLPVRYAFEDDIL</sequence>
<accession>A0A6J6BD33</accession>
<evidence type="ECO:0000313" key="1">
    <source>
        <dbReference type="EMBL" id="CAB4536597.1"/>
    </source>
</evidence>
<dbReference type="EMBL" id="CAEZSC010000044">
    <property type="protein sequence ID" value="CAB4536597.1"/>
    <property type="molecule type" value="Genomic_DNA"/>
</dbReference>